<dbReference type="RefSeq" id="WP_036702128.1">
    <property type="nucleotide sequence ID" value="NZ_FNNA01000002.1"/>
</dbReference>
<sequence length="74" mass="8270">MTRPTFDQDFADRPDSMMDLLADHAIKAAPVAQPAPVRHLPNRRALAVLDQMYAYHDQEPLTDVVDFGYDDAAA</sequence>
<accession>A0A099G4C4</accession>
<protein>
    <submittedName>
        <fullName evidence="1">Uncharacterized protein</fullName>
    </submittedName>
</protein>
<dbReference type="EMBL" id="FNNA01000002">
    <property type="protein sequence ID" value="SDW88751.1"/>
    <property type="molecule type" value="Genomic_DNA"/>
</dbReference>
<organism evidence="1 2">
    <name type="scientific">Paracoccus sanguinis</name>
    <dbReference type="NCBI Taxonomy" id="1545044"/>
    <lineage>
        <taxon>Bacteria</taxon>
        <taxon>Pseudomonadati</taxon>
        <taxon>Pseudomonadota</taxon>
        <taxon>Alphaproteobacteria</taxon>
        <taxon>Rhodobacterales</taxon>
        <taxon>Paracoccaceae</taxon>
        <taxon>Paracoccus</taxon>
    </lineage>
</organism>
<dbReference type="Proteomes" id="UP000182944">
    <property type="component" value="Unassembled WGS sequence"/>
</dbReference>
<accession>A0A099GDC6</accession>
<dbReference type="AlphaFoldDB" id="A0A099G4C4"/>
<evidence type="ECO:0000313" key="2">
    <source>
        <dbReference type="Proteomes" id="UP000182944"/>
    </source>
</evidence>
<reference evidence="2" key="1">
    <citation type="submission" date="2016-10" db="EMBL/GenBank/DDBJ databases">
        <authorList>
            <person name="Varghese N."/>
            <person name="Submissions S."/>
        </authorList>
    </citation>
    <scope>NUCLEOTIDE SEQUENCE [LARGE SCALE GENOMIC DNA]</scope>
    <source>
        <strain evidence="2">DSM 29303</strain>
    </source>
</reference>
<dbReference type="OrthoDB" id="7775927at2"/>
<dbReference type="STRING" id="1545044.SAMN05444276_102406"/>
<proteinExistence type="predicted"/>
<gene>
    <name evidence="1" type="ORF">SAMN05444276_102406</name>
</gene>
<name>A0A099G4C4_9RHOB</name>
<evidence type="ECO:0000313" key="1">
    <source>
        <dbReference type="EMBL" id="SDW88751.1"/>
    </source>
</evidence>
<keyword evidence="2" id="KW-1185">Reference proteome</keyword>